<dbReference type="OrthoDB" id="10289740at2759"/>
<proteinExistence type="predicted"/>
<reference evidence="2" key="1">
    <citation type="submission" date="2011-01" db="EMBL/GenBank/DDBJ databases">
        <title>The Genome Sequence of Nematocida parisii strain ERTm3.</title>
        <authorList>
            <consortium name="The Broad Institute Genome Sequencing Platform"/>
            <consortium name="The Broad Institute Genome Sequencing Center for Infectious Disease"/>
            <person name="Cuomo C."/>
            <person name="Troemel E."/>
            <person name="Young S.K."/>
            <person name="Zeng Q."/>
            <person name="Gargeya S."/>
            <person name="Fitzgerald M."/>
            <person name="Haas B."/>
            <person name="Abouelleil A."/>
            <person name="Alvarado L."/>
            <person name="Arachchi H.M."/>
            <person name="Berlin A."/>
            <person name="Chapman S.B."/>
            <person name="Gearin G."/>
            <person name="Goldberg J."/>
            <person name="Griggs A."/>
            <person name="Gujja S."/>
            <person name="Hansen M."/>
            <person name="Heiman D."/>
            <person name="Howarth C."/>
            <person name="Larimer J."/>
            <person name="Lui A."/>
            <person name="MacDonald P.J.P."/>
            <person name="McCowen C."/>
            <person name="Montmayeur A."/>
            <person name="Murphy C."/>
            <person name="Neiman D."/>
            <person name="Pearson M."/>
            <person name="Priest M."/>
            <person name="Roberts A."/>
            <person name="Saif S."/>
            <person name="Shea T."/>
            <person name="Sisk P."/>
            <person name="Stolte C."/>
            <person name="Sykes S."/>
            <person name="Wortman J."/>
            <person name="Nusbaum C."/>
            <person name="Birren B."/>
        </authorList>
    </citation>
    <scope>NUCLEOTIDE SEQUENCE</scope>
    <source>
        <strain evidence="2">ERTm3</strain>
    </source>
</reference>
<evidence type="ECO:0000313" key="2">
    <source>
        <dbReference type="EMBL" id="EIJ87748.1"/>
    </source>
</evidence>
<feature type="compositionally biased region" description="Basic and acidic residues" evidence="1">
    <location>
        <begin position="1"/>
        <end position="15"/>
    </location>
</feature>
<name>I3EEV1_NEMP3</name>
<feature type="compositionally biased region" description="Basic and acidic residues" evidence="1">
    <location>
        <begin position="40"/>
        <end position="50"/>
    </location>
</feature>
<feature type="region of interest" description="Disordered" evidence="1">
    <location>
        <begin position="1"/>
        <end position="106"/>
    </location>
</feature>
<evidence type="ECO:0000256" key="1">
    <source>
        <dbReference type="SAM" id="MobiDB-lite"/>
    </source>
</evidence>
<evidence type="ECO:0000313" key="3">
    <source>
        <dbReference type="Proteomes" id="UP000002872"/>
    </source>
</evidence>
<dbReference type="EMBL" id="GL870880">
    <property type="protein sequence ID" value="EIJ87748.1"/>
    <property type="molecule type" value="Genomic_DNA"/>
</dbReference>
<sequence>MRESKDIKKPKKSENTDVSTEDSHLNMPLDTLNNNDYSSTEEHAATETDTSHQSIPGTAVNTERDRSSEKEKLAKKQKSIKSDEPTENAVDGKEDKDLDTETPEGRLRMRNEMAKIIGEQKIKCDKCNSGYIGIGRSGYLKTGEYTYGFKCRKSSCRKPVGFFVSVPDQNNLDWSVFPPKNSIPGPLKLFEKNPNLDSSAEKTAEKKAARRKEEAQPPAIKKQMVEEYSSFNNTPMDEEENKAICDSVLLETNEDFLDYENTEKEDTYEEIKYLFKAFQEDLKHSITELRNEMMHDLVGLRDEIKHEIQRVSNNIQHNVKQQISEYGRESAQHIKKLCGKASKNTL</sequence>
<dbReference type="InParanoid" id="I3EEV1"/>
<feature type="compositionally biased region" description="Basic and acidic residues" evidence="1">
    <location>
        <begin position="62"/>
        <end position="96"/>
    </location>
</feature>
<keyword evidence="3" id="KW-1185">Reference proteome</keyword>
<feature type="compositionally biased region" description="Basic and acidic residues" evidence="1">
    <location>
        <begin position="199"/>
        <end position="215"/>
    </location>
</feature>
<accession>I3EEV1</accession>
<dbReference type="Proteomes" id="UP000002872">
    <property type="component" value="Unassembled WGS sequence"/>
</dbReference>
<dbReference type="AlphaFoldDB" id="I3EEV1"/>
<feature type="region of interest" description="Disordered" evidence="1">
    <location>
        <begin position="191"/>
        <end position="218"/>
    </location>
</feature>
<organism evidence="2 3">
    <name type="scientific">Nematocida parisii (strain ERTm3)</name>
    <name type="common">Nematode killer fungus</name>
    <dbReference type="NCBI Taxonomy" id="935791"/>
    <lineage>
        <taxon>Eukaryota</taxon>
        <taxon>Fungi</taxon>
        <taxon>Fungi incertae sedis</taxon>
        <taxon>Microsporidia</taxon>
        <taxon>Nematocida</taxon>
    </lineage>
</organism>
<gene>
    <name evidence="2" type="ORF">NEQG_01820</name>
</gene>
<dbReference type="VEuPathDB" id="MicrosporidiaDB:NEQG_01820"/>
<feature type="compositionally biased region" description="Polar residues" evidence="1">
    <location>
        <begin position="51"/>
        <end position="61"/>
    </location>
</feature>
<dbReference type="HOGENOM" id="CLU_801909_0_0_1"/>
<protein>
    <submittedName>
        <fullName evidence="2">Uncharacterized protein</fullName>
    </submittedName>
</protein>